<feature type="transmembrane region" description="Helical" evidence="1">
    <location>
        <begin position="7"/>
        <end position="27"/>
    </location>
</feature>
<dbReference type="NCBIfam" id="NF033411">
    <property type="entry name" value="small_mem_YnhF"/>
    <property type="match status" value="1"/>
</dbReference>
<protein>
    <submittedName>
        <fullName evidence="2">YnhF family membrane protein</fullName>
    </submittedName>
</protein>
<gene>
    <name evidence="2" type="ORF">QWZ16_12350</name>
</gene>
<proteinExistence type="predicted"/>
<evidence type="ECO:0000313" key="2">
    <source>
        <dbReference type="EMBL" id="MDN3610494.1"/>
    </source>
</evidence>
<dbReference type="EMBL" id="JAUFQC010000001">
    <property type="protein sequence ID" value="MDN3610494.1"/>
    <property type="molecule type" value="Genomic_DNA"/>
</dbReference>
<keyword evidence="3" id="KW-1185">Reference proteome</keyword>
<comment type="caution">
    <text evidence="2">The sequence shown here is derived from an EMBL/GenBank/DDBJ whole genome shotgun (WGS) entry which is preliminary data.</text>
</comment>
<sequence>MEHEFKYALAIAITVLTVLIGFGVVAITSA</sequence>
<keyword evidence="1" id="KW-1133">Transmembrane helix</keyword>
<name>A0ABT8BUX1_9VIBR</name>
<evidence type="ECO:0000313" key="3">
    <source>
        <dbReference type="Proteomes" id="UP001238540"/>
    </source>
</evidence>
<keyword evidence="1" id="KW-0472">Membrane</keyword>
<keyword evidence="1" id="KW-0812">Transmembrane</keyword>
<dbReference type="InterPro" id="IPR047743">
    <property type="entry name" value="YnhF-like"/>
</dbReference>
<evidence type="ECO:0000256" key="1">
    <source>
        <dbReference type="SAM" id="Phobius"/>
    </source>
</evidence>
<dbReference type="Proteomes" id="UP001238540">
    <property type="component" value="Unassembled WGS sequence"/>
</dbReference>
<reference evidence="3" key="1">
    <citation type="journal article" date="2019" name="Int. J. Syst. Evol. Microbiol.">
        <title>The Global Catalogue of Microorganisms (GCM) 10K type strain sequencing project: providing services to taxonomists for standard genome sequencing and annotation.</title>
        <authorList>
            <consortium name="The Broad Institute Genomics Platform"/>
            <consortium name="The Broad Institute Genome Sequencing Center for Infectious Disease"/>
            <person name="Wu L."/>
            <person name="Ma J."/>
        </authorList>
    </citation>
    <scope>NUCLEOTIDE SEQUENCE [LARGE SCALE GENOMIC DNA]</scope>
    <source>
        <strain evidence="3">CECT 7398</strain>
    </source>
</reference>
<accession>A0ABT8BUX1</accession>
<organism evidence="2 3">
    <name type="scientific">Vibrio ostreicida</name>
    <dbReference type="NCBI Taxonomy" id="526588"/>
    <lineage>
        <taxon>Bacteria</taxon>
        <taxon>Pseudomonadati</taxon>
        <taxon>Pseudomonadota</taxon>
        <taxon>Gammaproteobacteria</taxon>
        <taxon>Vibrionales</taxon>
        <taxon>Vibrionaceae</taxon>
        <taxon>Vibrio</taxon>
    </lineage>
</organism>
<dbReference type="RefSeq" id="WP_143678094.1">
    <property type="nucleotide sequence ID" value="NZ_JABEYA020000001.1"/>
</dbReference>